<feature type="non-terminal residue" evidence="1">
    <location>
        <position position="1"/>
    </location>
</feature>
<organism evidence="1">
    <name type="scientific">marine sediment metagenome</name>
    <dbReference type="NCBI Taxonomy" id="412755"/>
    <lineage>
        <taxon>unclassified sequences</taxon>
        <taxon>metagenomes</taxon>
        <taxon>ecological metagenomes</taxon>
    </lineage>
</organism>
<proteinExistence type="predicted"/>
<sequence length="98" mass="11676">LEKAKKSMESKIQVVDKLEEEILDERWKDEEKPVPKKSTRRRVSSKPAKLVVPEHIKILFDNLDKSINSVWGVQKDGKVKWDAKYSMWLVFKKYFKEI</sequence>
<name>A0A0F9FHG0_9ZZZZ</name>
<dbReference type="AlphaFoldDB" id="A0A0F9FHG0"/>
<accession>A0A0F9FHG0</accession>
<comment type="caution">
    <text evidence="1">The sequence shown here is derived from an EMBL/GenBank/DDBJ whole genome shotgun (WGS) entry which is preliminary data.</text>
</comment>
<protein>
    <submittedName>
        <fullName evidence="1">Uncharacterized protein</fullName>
    </submittedName>
</protein>
<reference evidence="1" key="1">
    <citation type="journal article" date="2015" name="Nature">
        <title>Complex archaea that bridge the gap between prokaryotes and eukaryotes.</title>
        <authorList>
            <person name="Spang A."/>
            <person name="Saw J.H."/>
            <person name="Jorgensen S.L."/>
            <person name="Zaremba-Niedzwiedzka K."/>
            <person name="Martijn J."/>
            <person name="Lind A.E."/>
            <person name="van Eijk R."/>
            <person name="Schleper C."/>
            <person name="Guy L."/>
            <person name="Ettema T.J."/>
        </authorList>
    </citation>
    <scope>NUCLEOTIDE SEQUENCE</scope>
</reference>
<dbReference type="EMBL" id="LAZR01023623">
    <property type="protein sequence ID" value="KKL77886.1"/>
    <property type="molecule type" value="Genomic_DNA"/>
</dbReference>
<evidence type="ECO:0000313" key="1">
    <source>
        <dbReference type="EMBL" id="KKL77886.1"/>
    </source>
</evidence>
<gene>
    <name evidence="1" type="ORF">LCGC14_2030470</name>
</gene>